<organism evidence="1 2">
    <name type="scientific">Mesorhizobium tamadayense</name>
    <dbReference type="NCBI Taxonomy" id="425306"/>
    <lineage>
        <taxon>Bacteria</taxon>
        <taxon>Pseudomonadati</taxon>
        <taxon>Pseudomonadota</taxon>
        <taxon>Alphaproteobacteria</taxon>
        <taxon>Hyphomicrobiales</taxon>
        <taxon>Phyllobacteriaceae</taxon>
        <taxon>Mesorhizobium</taxon>
    </lineage>
</organism>
<reference evidence="1 2" key="1">
    <citation type="submission" date="2018-11" db="EMBL/GenBank/DDBJ databases">
        <title>the genome of Mesorhizobium tamadayense DSM 28320.</title>
        <authorList>
            <person name="Gao J."/>
        </authorList>
    </citation>
    <scope>NUCLEOTIDE SEQUENCE [LARGE SCALE GENOMIC DNA]</scope>
    <source>
        <strain evidence="1 2">DSM 28320</strain>
    </source>
</reference>
<gene>
    <name evidence="1" type="ORF">EH240_04465</name>
</gene>
<keyword evidence="2" id="KW-1185">Reference proteome</keyword>
<dbReference type="EMBL" id="RQXT01000003">
    <property type="protein sequence ID" value="RRI06538.1"/>
    <property type="molecule type" value="Genomic_DNA"/>
</dbReference>
<name>A0A3P3G6T0_9HYPH</name>
<evidence type="ECO:0000313" key="2">
    <source>
        <dbReference type="Proteomes" id="UP000273786"/>
    </source>
</evidence>
<accession>A0A3P3G6T0</accession>
<protein>
    <submittedName>
        <fullName evidence="1">Uncharacterized protein</fullName>
    </submittedName>
</protein>
<proteinExistence type="predicted"/>
<sequence length="158" mass="17176">MIANAVSAAPESIGKNATVIAFDAKGKVRTLRKGTNNFTCIPDDPTNPANDPNCVDANGLEWVMALVNRSEPPKGKVGFGYMLQGGTTPSNVDPFAKKPPKGMKWMQEPPHVMVFNYGGKRTIKDYPRPGEMADMTQPWVMWAGTPYEHLMIPVGGAK</sequence>
<dbReference type="OrthoDB" id="4760845at2"/>
<evidence type="ECO:0000313" key="1">
    <source>
        <dbReference type="EMBL" id="RRI06538.1"/>
    </source>
</evidence>
<dbReference type="Proteomes" id="UP000273786">
    <property type="component" value="Unassembled WGS sequence"/>
</dbReference>
<comment type="caution">
    <text evidence="1">The sequence shown here is derived from an EMBL/GenBank/DDBJ whole genome shotgun (WGS) entry which is preliminary data.</text>
</comment>
<dbReference type="AlphaFoldDB" id="A0A3P3G6T0"/>